<dbReference type="InterPro" id="IPR000424">
    <property type="entry name" value="Primosome_PriB/ssb"/>
</dbReference>
<dbReference type="AlphaFoldDB" id="A0A1E8GMZ6"/>
<accession>A0A1E8GMZ6</accession>
<keyword evidence="1 2" id="KW-0238">DNA-binding</keyword>
<comment type="caution">
    <text evidence="4">The sequence shown here is derived from an EMBL/GenBank/DDBJ whole genome shotgun (WGS) entry which is preliminary data.</text>
</comment>
<keyword evidence="5" id="KW-1185">Reference proteome</keyword>
<dbReference type="InterPro" id="IPR012340">
    <property type="entry name" value="NA-bd_OB-fold"/>
</dbReference>
<evidence type="ECO:0000256" key="2">
    <source>
        <dbReference type="HAMAP-Rule" id="MF_00984"/>
    </source>
</evidence>
<dbReference type="Gene3D" id="2.40.50.140">
    <property type="entry name" value="Nucleic acid-binding proteins"/>
    <property type="match status" value="1"/>
</dbReference>
<dbReference type="EMBL" id="MKIR01000012">
    <property type="protein sequence ID" value="OFI49537.1"/>
    <property type="molecule type" value="Genomic_DNA"/>
</dbReference>
<dbReference type="OrthoDB" id="9809878at2"/>
<name>A0A1E8GMZ6_9LACT</name>
<dbReference type="HAMAP" id="MF_00984">
    <property type="entry name" value="SSB"/>
    <property type="match status" value="1"/>
</dbReference>
<dbReference type="PIRSF" id="PIRSF002070">
    <property type="entry name" value="SSB"/>
    <property type="match status" value="1"/>
</dbReference>
<reference evidence="5" key="1">
    <citation type="submission" date="2016-09" db="EMBL/GenBank/DDBJ databases">
        <title>Draft genome sequence of a novel species of the family Streptococcaceae isolated from flowers.</title>
        <authorList>
            <person name="Chuah L.-O."/>
            <person name="Yap K.-P."/>
            <person name="Thong K.L."/>
            <person name="Liong M.T."/>
            <person name="Ahmad R."/>
            <person name="Rusul G."/>
        </authorList>
    </citation>
    <scope>NUCLEOTIDE SEQUENCE [LARGE SCALE GENOMIC DNA]</scope>
    <source>
        <strain evidence="5">DF1</strain>
    </source>
</reference>
<dbReference type="RefSeq" id="WP_070792054.1">
    <property type="nucleotide sequence ID" value="NZ_MKIR01000012.1"/>
</dbReference>
<evidence type="ECO:0000256" key="3">
    <source>
        <dbReference type="PIRNR" id="PIRNR002070"/>
    </source>
</evidence>
<organism evidence="4 5">
    <name type="scientific">Floricoccus tropicus</name>
    <dbReference type="NCBI Taxonomy" id="1859473"/>
    <lineage>
        <taxon>Bacteria</taxon>
        <taxon>Bacillati</taxon>
        <taxon>Bacillota</taxon>
        <taxon>Bacilli</taxon>
        <taxon>Lactobacillales</taxon>
        <taxon>Streptococcaceae</taxon>
        <taxon>Floricoccus</taxon>
    </lineage>
</organism>
<dbReference type="GO" id="GO:0009295">
    <property type="term" value="C:nucleoid"/>
    <property type="evidence" value="ECO:0007669"/>
    <property type="project" value="TreeGrafter"/>
</dbReference>
<proteinExistence type="inferred from homology"/>
<dbReference type="PROSITE" id="PS50935">
    <property type="entry name" value="SSB"/>
    <property type="match status" value="1"/>
</dbReference>
<sequence length="135" mass="15669">MINNSVLVGRLTKDIELKETANGKYANFTLAVTRKFKNQNGEYDADFVQCIAWNKTAEILSMHTHKGELIGIEGRIQTRNFQNNQGQRIYVTEIVVGSLTLMERKKQDDRQTRQELDESMIERDDYGVPIWKDED</sequence>
<dbReference type="Proteomes" id="UP000178622">
    <property type="component" value="Unassembled WGS sequence"/>
</dbReference>
<dbReference type="PANTHER" id="PTHR10302">
    <property type="entry name" value="SINGLE-STRANDED DNA-BINDING PROTEIN"/>
    <property type="match status" value="1"/>
</dbReference>
<comment type="caution">
    <text evidence="2">Lacks conserved residue(s) required for the propagation of feature annotation.</text>
</comment>
<evidence type="ECO:0000313" key="5">
    <source>
        <dbReference type="Proteomes" id="UP000178622"/>
    </source>
</evidence>
<protein>
    <recommendedName>
        <fullName evidence="2 3">Single-stranded DNA-binding protein</fullName>
        <shortName evidence="2">SSB</shortName>
    </recommendedName>
</protein>
<evidence type="ECO:0000256" key="1">
    <source>
        <dbReference type="ARBA" id="ARBA00023125"/>
    </source>
</evidence>
<dbReference type="STRING" id="1859473.BG261_02865"/>
<dbReference type="CDD" id="cd04496">
    <property type="entry name" value="SSB_OBF"/>
    <property type="match status" value="1"/>
</dbReference>
<dbReference type="GO" id="GO:0003697">
    <property type="term" value="F:single-stranded DNA binding"/>
    <property type="evidence" value="ECO:0007669"/>
    <property type="project" value="UniProtKB-UniRule"/>
</dbReference>
<gene>
    <name evidence="4" type="ORF">BG261_02865</name>
</gene>
<dbReference type="InterPro" id="IPR011344">
    <property type="entry name" value="ssDNA-bd"/>
</dbReference>
<dbReference type="GO" id="GO:0006260">
    <property type="term" value="P:DNA replication"/>
    <property type="evidence" value="ECO:0007669"/>
    <property type="project" value="InterPro"/>
</dbReference>
<dbReference type="PANTHER" id="PTHR10302:SF27">
    <property type="entry name" value="SINGLE-STRANDED DNA-BINDING PROTEIN"/>
    <property type="match status" value="1"/>
</dbReference>
<dbReference type="SUPFAM" id="SSF50249">
    <property type="entry name" value="Nucleic acid-binding proteins"/>
    <property type="match status" value="1"/>
</dbReference>
<dbReference type="NCBIfam" id="TIGR00621">
    <property type="entry name" value="ssb"/>
    <property type="match status" value="1"/>
</dbReference>
<dbReference type="Pfam" id="PF00436">
    <property type="entry name" value="SSB"/>
    <property type="match status" value="1"/>
</dbReference>
<comment type="subunit">
    <text evidence="2">Homotetramer.</text>
</comment>
<evidence type="ECO:0000313" key="4">
    <source>
        <dbReference type="EMBL" id="OFI49537.1"/>
    </source>
</evidence>